<sequence length="161" mass="17339">MRRNAGSQKWTRENRCIDQSRVQTLQKTPDPLAILHRRKGCEQGTSILQDVHGSLSGLAHLRWADKPNGCGAKKVFRWCFHIPGLGSAHSSSGTTSSLAPPLSGGRSVRCPAMSHARLGAMLGPAPKGTLDTRLELGSTAGQRSIMADTAEVEVDLESSRR</sequence>
<protein>
    <submittedName>
        <fullName evidence="1">Uncharacterized protein</fullName>
    </submittedName>
</protein>
<dbReference type="EMBL" id="JAGIZQ010000002">
    <property type="protein sequence ID" value="KAH6641417.1"/>
    <property type="molecule type" value="Genomic_DNA"/>
</dbReference>
<gene>
    <name evidence="1" type="ORF">F5144DRAFT_132902</name>
</gene>
<name>A0ACB7PHI5_9PEZI</name>
<comment type="caution">
    <text evidence="1">The sequence shown here is derived from an EMBL/GenBank/DDBJ whole genome shotgun (WGS) entry which is preliminary data.</text>
</comment>
<proteinExistence type="predicted"/>
<accession>A0ACB7PHI5</accession>
<reference evidence="1 2" key="1">
    <citation type="journal article" date="2021" name="Nat. Commun.">
        <title>Genetic determinants of endophytism in the Arabidopsis root mycobiome.</title>
        <authorList>
            <person name="Mesny F."/>
            <person name="Miyauchi S."/>
            <person name="Thiergart T."/>
            <person name="Pickel B."/>
            <person name="Atanasova L."/>
            <person name="Karlsson M."/>
            <person name="Huettel B."/>
            <person name="Barry K.W."/>
            <person name="Haridas S."/>
            <person name="Chen C."/>
            <person name="Bauer D."/>
            <person name="Andreopoulos W."/>
            <person name="Pangilinan J."/>
            <person name="LaButti K."/>
            <person name="Riley R."/>
            <person name="Lipzen A."/>
            <person name="Clum A."/>
            <person name="Drula E."/>
            <person name="Henrissat B."/>
            <person name="Kohler A."/>
            <person name="Grigoriev I.V."/>
            <person name="Martin F.M."/>
            <person name="Hacquard S."/>
        </authorList>
    </citation>
    <scope>NUCLEOTIDE SEQUENCE [LARGE SCALE GENOMIC DNA]</scope>
    <source>
        <strain evidence="1 2">MPI-SDFR-AT-0079</strain>
    </source>
</reference>
<keyword evidence="2" id="KW-1185">Reference proteome</keyword>
<dbReference type="Proteomes" id="UP000724584">
    <property type="component" value="Unassembled WGS sequence"/>
</dbReference>
<organism evidence="1 2">
    <name type="scientific">Chaetomium tenue</name>
    <dbReference type="NCBI Taxonomy" id="1854479"/>
    <lineage>
        <taxon>Eukaryota</taxon>
        <taxon>Fungi</taxon>
        <taxon>Dikarya</taxon>
        <taxon>Ascomycota</taxon>
        <taxon>Pezizomycotina</taxon>
        <taxon>Sordariomycetes</taxon>
        <taxon>Sordariomycetidae</taxon>
        <taxon>Sordariales</taxon>
        <taxon>Chaetomiaceae</taxon>
        <taxon>Chaetomium</taxon>
    </lineage>
</organism>
<evidence type="ECO:0000313" key="2">
    <source>
        <dbReference type="Proteomes" id="UP000724584"/>
    </source>
</evidence>
<evidence type="ECO:0000313" key="1">
    <source>
        <dbReference type="EMBL" id="KAH6641417.1"/>
    </source>
</evidence>